<gene>
    <name evidence="2" type="ORF">DEU50_10468</name>
</gene>
<organism evidence="2 3">
    <name type="scientific">Aeromonas salmonicida</name>
    <dbReference type="NCBI Taxonomy" id="645"/>
    <lineage>
        <taxon>Bacteria</taxon>
        <taxon>Pseudomonadati</taxon>
        <taxon>Pseudomonadota</taxon>
        <taxon>Gammaproteobacteria</taxon>
        <taxon>Aeromonadales</taxon>
        <taxon>Aeromonadaceae</taxon>
        <taxon>Aeromonas</taxon>
    </lineage>
</organism>
<proteinExistence type="predicted"/>
<reference evidence="2 3" key="1">
    <citation type="submission" date="2018-06" db="EMBL/GenBank/DDBJ databases">
        <title>Freshwater and sediment microbial communities from various areas in North America, analyzing microbe dynamics in response to fracking.</title>
        <authorList>
            <person name="Lamendella R."/>
        </authorList>
    </citation>
    <scope>NUCLEOTIDE SEQUENCE [LARGE SCALE GENOMIC DNA]</scope>
    <source>
        <strain evidence="2 3">17</strain>
    </source>
</reference>
<dbReference type="AlphaFoldDB" id="A0AAX1PKR8"/>
<name>A0AAX1PKR8_AERSA</name>
<protein>
    <submittedName>
        <fullName evidence="2">Uncharacterized protein</fullName>
    </submittedName>
</protein>
<evidence type="ECO:0000256" key="1">
    <source>
        <dbReference type="SAM" id="MobiDB-lite"/>
    </source>
</evidence>
<evidence type="ECO:0000313" key="3">
    <source>
        <dbReference type="Proteomes" id="UP000249422"/>
    </source>
</evidence>
<evidence type="ECO:0000313" key="2">
    <source>
        <dbReference type="EMBL" id="RAJ06289.1"/>
    </source>
</evidence>
<feature type="region of interest" description="Disordered" evidence="1">
    <location>
        <begin position="34"/>
        <end position="54"/>
    </location>
</feature>
<comment type="caution">
    <text evidence="2">The sequence shown here is derived from an EMBL/GenBank/DDBJ whole genome shotgun (WGS) entry which is preliminary data.</text>
</comment>
<dbReference type="Proteomes" id="UP000249422">
    <property type="component" value="Unassembled WGS sequence"/>
</dbReference>
<dbReference type="EMBL" id="QLLM01000004">
    <property type="protein sequence ID" value="RAJ06289.1"/>
    <property type="molecule type" value="Genomic_DNA"/>
</dbReference>
<sequence length="54" mass="5638">MGLLFALSPVATGTCFGRRATNVCGLHTDVVSTREPGPMASSHSTSCRPCKEEA</sequence>
<accession>A0AAX1PKR8</accession>